<sequence>MPKTGLVAYMFVLVLPHPKERENYCELESV</sequence>
<reference evidence="1" key="1">
    <citation type="submission" date="2014-09" db="EMBL/GenBank/DDBJ databases">
        <authorList>
            <person name="Magalhaes I.L.F."/>
            <person name="Oliveira U."/>
            <person name="Santos F.R."/>
            <person name="Vidigal T.H.D.A."/>
            <person name="Brescovit A.D."/>
            <person name="Santos A.J."/>
        </authorList>
    </citation>
    <scope>NUCLEOTIDE SEQUENCE</scope>
    <source>
        <tissue evidence="1">Shoot tissue taken approximately 20 cm above the soil surface</tissue>
    </source>
</reference>
<dbReference type="AlphaFoldDB" id="A0A0A9C326"/>
<accession>A0A0A9C326</accession>
<name>A0A0A9C326_ARUDO</name>
<reference evidence="1" key="2">
    <citation type="journal article" date="2015" name="Data Brief">
        <title>Shoot transcriptome of the giant reed, Arundo donax.</title>
        <authorList>
            <person name="Barrero R.A."/>
            <person name="Guerrero F.D."/>
            <person name="Moolhuijzen P."/>
            <person name="Goolsby J.A."/>
            <person name="Tidwell J."/>
            <person name="Bellgard S.E."/>
            <person name="Bellgard M.I."/>
        </authorList>
    </citation>
    <scope>NUCLEOTIDE SEQUENCE</scope>
    <source>
        <tissue evidence="1">Shoot tissue taken approximately 20 cm above the soil surface</tissue>
    </source>
</reference>
<proteinExistence type="predicted"/>
<evidence type="ECO:0000313" key="1">
    <source>
        <dbReference type="EMBL" id="JAD65947.1"/>
    </source>
</evidence>
<organism evidence="1">
    <name type="scientific">Arundo donax</name>
    <name type="common">Giant reed</name>
    <name type="synonym">Donax arundinaceus</name>
    <dbReference type="NCBI Taxonomy" id="35708"/>
    <lineage>
        <taxon>Eukaryota</taxon>
        <taxon>Viridiplantae</taxon>
        <taxon>Streptophyta</taxon>
        <taxon>Embryophyta</taxon>
        <taxon>Tracheophyta</taxon>
        <taxon>Spermatophyta</taxon>
        <taxon>Magnoliopsida</taxon>
        <taxon>Liliopsida</taxon>
        <taxon>Poales</taxon>
        <taxon>Poaceae</taxon>
        <taxon>PACMAD clade</taxon>
        <taxon>Arundinoideae</taxon>
        <taxon>Arundineae</taxon>
        <taxon>Arundo</taxon>
    </lineage>
</organism>
<protein>
    <submittedName>
        <fullName evidence="1">Uncharacterized protein</fullName>
    </submittedName>
</protein>
<dbReference type="EMBL" id="GBRH01231948">
    <property type="protein sequence ID" value="JAD65947.1"/>
    <property type="molecule type" value="Transcribed_RNA"/>
</dbReference>